<gene>
    <name evidence="1" type="ORF">G7068_00650</name>
</gene>
<dbReference type="KEGG" id="lvi:G7068_00650"/>
<reference evidence="1 2" key="1">
    <citation type="submission" date="2020-03" db="EMBL/GenBank/DDBJ databases">
        <title>Leucobacter sp. nov., isolated from beetles.</title>
        <authorList>
            <person name="Hyun D.-W."/>
            <person name="Bae J.-W."/>
        </authorList>
    </citation>
    <scope>NUCLEOTIDE SEQUENCE [LARGE SCALE GENOMIC DNA]</scope>
    <source>
        <strain evidence="1 2">HDW9C</strain>
    </source>
</reference>
<evidence type="ECO:0000313" key="1">
    <source>
        <dbReference type="EMBL" id="QIK61887.1"/>
    </source>
</evidence>
<accession>A0A6G7XBV6</accession>
<sequence length="204" mass="22566">MSDSLQLAFLTGQSDPRQSVLSPAQRQFALSLPIAPTAIVPHNFPYPMHGDKAPPETDWRPTPLLTASFRNTRQYLVSRQKGFAAQWRRPVLDMLARADRTLVLAGSCGLELLSNLRLSADELRGVRVVAYGPVARSVPEAPCVSVVGDRDWLSRRFFPTPDAVVRANHLNYLESSEFHRVVVAELADLQRSEPGAIPESGTPR</sequence>
<dbReference type="Proteomes" id="UP000502677">
    <property type="component" value="Chromosome"/>
</dbReference>
<protein>
    <submittedName>
        <fullName evidence="1">Uncharacterized protein</fullName>
    </submittedName>
</protein>
<dbReference type="AlphaFoldDB" id="A0A6G7XBV6"/>
<organism evidence="1 2">
    <name type="scientific">Leucobacter viscericola</name>
    <dbReference type="NCBI Taxonomy" id="2714935"/>
    <lineage>
        <taxon>Bacteria</taxon>
        <taxon>Bacillati</taxon>
        <taxon>Actinomycetota</taxon>
        <taxon>Actinomycetes</taxon>
        <taxon>Micrococcales</taxon>
        <taxon>Microbacteriaceae</taxon>
        <taxon>Leucobacter</taxon>
    </lineage>
</organism>
<evidence type="ECO:0000313" key="2">
    <source>
        <dbReference type="Proteomes" id="UP000502677"/>
    </source>
</evidence>
<proteinExistence type="predicted"/>
<name>A0A6G7XBV6_9MICO</name>
<dbReference type="RefSeq" id="WP_166287453.1">
    <property type="nucleotide sequence ID" value="NZ_CP049863.1"/>
</dbReference>
<keyword evidence="2" id="KW-1185">Reference proteome</keyword>
<dbReference type="EMBL" id="CP049863">
    <property type="protein sequence ID" value="QIK61887.1"/>
    <property type="molecule type" value="Genomic_DNA"/>
</dbReference>